<dbReference type="EMBL" id="LXQA011026841">
    <property type="protein sequence ID" value="MCI81755.1"/>
    <property type="molecule type" value="Genomic_DNA"/>
</dbReference>
<name>A0A392V483_9FABA</name>
<proteinExistence type="predicted"/>
<sequence length="19" mass="2141">MLLQQAIDISLILSELLNL</sequence>
<reference evidence="1 2" key="1">
    <citation type="journal article" date="2018" name="Front. Plant Sci.">
        <title>Red Clover (Trifolium pratense) and Zigzag Clover (T. medium) - A Picture of Genomic Similarities and Differences.</title>
        <authorList>
            <person name="Dluhosova J."/>
            <person name="Istvanek J."/>
            <person name="Nedelnik J."/>
            <person name="Repkova J."/>
        </authorList>
    </citation>
    <scope>NUCLEOTIDE SEQUENCE [LARGE SCALE GENOMIC DNA]</scope>
    <source>
        <strain evidence="2">cv. 10/8</strain>
        <tissue evidence="1">Leaf</tissue>
    </source>
</reference>
<dbReference type="Proteomes" id="UP000265520">
    <property type="component" value="Unassembled WGS sequence"/>
</dbReference>
<accession>A0A392V483</accession>
<evidence type="ECO:0000313" key="2">
    <source>
        <dbReference type="Proteomes" id="UP000265520"/>
    </source>
</evidence>
<organism evidence="1 2">
    <name type="scientific">Trifolium medium</name>
    <dbReference type="NCBI Taxonomy" id="97028"/>
    <lineage>
        <taxon>Eukaryota</taxon>
        <taxon>Viridiplantae</taxon>
        <taxon>Streptophyta</taxon>
        <taxon>Embryophyta</taxon>
        <taxon>Tracheophyta</taxon>
        <taxon>Spermatophyta</taxon>
        <taxon>Magnoliopsida</taxon>
        <taxon>eudicotyledons</taxon>
        <taxon>Gunneridae</taxon>
        <taxon>Pentapetalae</taxon>
        <taxon>rosids</taxon>
        <taxon>fabids</taxon>
        <taxon>Fabales</taxon>
        <taxon>Fabaceae</taxon>
        <taxon>Papilionoideae</taxon>
        <taxon>50 kb inversion clade</taxon>
        <taxon>NPAAA clade</taxon>
        <taxon>Hologalegina</taxon>
        <taxon>IRL clade</taxon>
        <taxon>Trifolieae</taxon>
        <taxon>Trifolium</taxon>
    </lineage>
</organism>
<protein>
    <submittedName>
        <fullName evidence="1">Uncharacterized protein</fullName>
    </submittedName>
</protein>
<keyword evidence="2" id="KW-1185">Reference proteome</keyword>
<evidence type="ECO:0000313" key="1">
    <source>
        <dbReference type="EMBL" id="MCI81755.1"/>
    </source>
</evidence>
<dbReference type="AlphaFoldDB" id="A0A392V483"/>
<comment type="caution">
    <text evidence="1">The sequence shown here is derived from an EMBL/GenBank/DDBJ whole genome shotgun (WGS) entry which is preliminary data.</text>
</comment>
<feature type="non-terminal residue" evidence="1">
    <location>
        <position position="19"/>
    </location>
</feature>